<reference evidence="1" key="1">
    <citation type="submission" date="2023-07" db="EMBL/GenBank/DDBJ databases">
        <title>Insights into the diversity of cutaneous corynebacteria.</title>
        <authorList>
            <person name="Bruggemann H."/>
            <person name="Poehlein A."/>
        </authorList>
    </citation>
    <scope>NUCLEOTIDE SEQUENCE</scope>
    <source>
        <strain evidence="1">P7_F1</strain>
    </source>
</reference>
<gene>
    <name evidence="1" type="ORF">Q0N36_03410</name>
</gene>
<evidence type="ECO:0000313" key="2">
    <source>
        <dbReference type="Proteomes" id="UP001174347"/>
    </source>
</evidence>
<dbReference type="RefSeq" id="WP_284835898.1">
    <property type="nucleotide sequence ID" value="NZ_JAUKFL010000043.1"/>
</dbReference>
<name>A0ABT8Q490_9CORY</name>
<sequence length="48" mass="5083">MLSSPLLVAAEEAVLEELVADEEEIVAEVVLVSADGSESGRSRRRGRG</sequence>
<accession>A0ABT8Q490</accession>
<proteinExistence type="predicted"/>
<organism evidence="1 2">
    <name type="scientific">Corynebacterium kefirresidentii</name>
    <dbReference type="NCBI Taxonomy" id="1979527"/>
    <lineage>
        <taxon>Bacteria</taxon>
        <taxon>Bacillati</taxon>
        <taxon>Actinomycetota</taxon>
        <taxon>Actinomycetes</taxon>
        <taxon>Mycobacteriales</taxon>
        <taxon>Corynebacteriaceae</taxon>
        <taxon>Corynebacterium</taxon>
    </lineage>
</organism>
<keyword evidence="2" id="KW-1185">Reference proteome</keyword>
<evidence type="ECO:0000313" key="1">
    <source>
        <dbReference type="EMBL" id="MDN8619632.1"/>
    </source>
</evidence>
<dbReference type="Proteomes" id="UP001174347">
    <property type="component" value="Unassembled WGS sequence"/>
</dbReference>
<comment type="caution">
    <text evidence="1">The sequence shown here is derived from an EMBL/GenBank/DDBJ whole genome shotgun (WGS) entry which is preliminary data.</text>
</comment>
<protein>
    <submittedName>
        <fullName evidence="1">Uncharacterized protein</fullName>
    </submittedName>
</protein>
<dbReference type="EMBL" id="JAUKFM010000002">
    <property type="protein sequence ID" value="MDN8619632.1"/>
    <property type="molecule type" value="Genomic_DNA"/>
</dbReference>